<dbReference type="EMBL" id="JBBPFD010000010">
    <property type="protein sequence ID" value="KAK7909434.1"/>
    <property type="molecule type" value="Genomic_DNA"/>
</dbReference>
<accession>A0AAW0NUP2</accession>
<comment type="caution">
    <text evidence="2">The sequence shown here is derived from an EMBL/GenBank/DDBJ whole genome shotgun (WGS) entry which is preliminary data.</text>
</comment>
<feature type="compositionally biased region" description="Basic residues" evidence="1">
    <location>
        <begin position="107"/>
        <end position="116"/>
    </location>
</feature>
<name>A0AAW0NUP2_9GOBI</name>
<keyword evidence="3" id="KW-1185">Reference proteome</keyword>
<dbReference type="AlphaFoldDB" id="A0AAW0NUP2"/>
<gene>
    <name evidence="2" type="ORF">WMY93_014118</name>
</gene>
<feature type="region of interest" description="Disordered" evidence="1">
    <location>
        <begin position="97"/>
        <end position="160"/>
    </location>
</feature>
<evidence type="ECO:0000313" key="2">
    <source>
        <dbReference type="EMBL" id="KAK7909434.1"/>
    </source>
</evidence>
<protein>
    <submittedName>
        <fullName evidence="2">Uncharacterized protein</fullName>
    </submittedName>
</protein>
<proteinExistence type="predicted"/>
<evidence type="ECO:0000313" key="3">
    <source>
        <dbReference type="Proteomes" id="UP001460270"/>
    </source>
</evidence>
<reference evidence="3" key="1">
    <citation type="submission" date="2024-04" db="EMBL/GenBank/DDBJ databases">
        <title>Salinicola lusitanus LLJ914,a marine bacterium isolated from the Okinawa Trough.</title>
        <authorList>
            <person name="Li J."/>
        </authorList>
    </citation>
    <scope>NUCLEOTIDE SEQUENCE [LARGE SCALE GENOMIC DNA]</scope>
</reference>
<evidence type="ECO:0000256" key="1">
    <source>
        <dbReference type="SAM" id="MobiDB-lite"/>
    </source>
</evidence>
<sequence>MGNLIQSDCLSCSRSVVDSSCTRTFSLTLRTSFVHTLDLLPPQRVNSLQEQFQTLLQDSPHTCLELQNVNRTSSSDWTPLSPWRLLRFILGSTGTRHCPTHGAPTRARLHPRHRHLQPQQQDRELPLTAHTYSPHRPGKNTSFSTPAFSPRNTQEEEQGERRVWLNFPPVYRLRCAGTALAFLRCLLRSSAVSRAAN</sequence>
<feature type="compositionally biased region" description="Polar residues" evidence="1">
    <location>
        <begin position="139"/>
        <end position="152"/>
    </location>
</feature>
<organism evidence="2 3">
    <name type="scientific">Mugilogobius chulae</name>
    <name type="common">yellowstripe goby</name>
    <dbReference type="NCBI Taxonomy" id="88201"/>
    <lineage>
        <taxon>Eukaryota</taxon>
        <taxon>Metazoa</taxon>
        <taxon>Chordata</taxon>
        <taxon>Craniata</taxon>
        <taxon>Vertebrata</taxon>
        <taxon>Euteleostomi</taxon>
        <taxon>Actinopterygii</taxon>
        <taxon>Neopterygii</taxon>
        <taxon>Teleostei</taxon>
        <taxon>Neoteleostei</taxon>
        <taxon>Acanthomorphata</taxon>
        <taxon>Gobiaria</taxon>
        <taxon>Gobiiformes</taxon>
        <taxon>Gobioidei</taxon>
        <taxon>Gobiidae</taxon>
        <taxon>Gobionellinae</taxon>
        <taxon>Mugilogobius</taxon>
    </lineage>
</organism>
<dbReference type="Proteomes" id="UP001460270">
    <property type="component" value="Unassembled WGS sequence"/>
</dbReference>